<organism evidence="1 2">
    <name type="scientific">Vibrio parahaemolyticus</name>
    <dbReference type="NCBI Taxonomy" id="670"/>
    <lineage>
        <taxon>Bacteria</taxon>
        <taxon>Pseudomonadati</taxon>
        <taxon>Pseudomonadota</taxon>
        <taxon>Gammaproteobacteria</taxon>
        <taxon>Vibrionales</taxon>
        <taxon>Vibrionaceae</taxon>
        <taxon>Vibrio</taxon>
    </lineage>
</organism>
<protein>
    <submittedName>
        <fullName evidence="1">Uncharacterized protein</fullName>
    </submittedName>
</protein>
<gene>
    <name evidence="1" type="ORF">M5598_08610</name>
</gene>
<dbReference type="Proteomes" id="UP001163036">
    <property type="component" value="Chromosome 1"/>
</dbReference>
<evidence type="ECO:0000313" key="1">
    <source>
        <dbReference type="EMBL" id="UYV25154.1"/>
    </source>
</evidence>
<accession>A0AA46UGS3</accession>
<dbReference type="RefSeq" id="WP_228084798.1">
    <property type="nucleotide sequence ID" value="NZ_CP097355.1"/>
</dbReference>
<proteinExistence type="predicted"/>
<evidence type="ECO:0000313" key="2">
    <source>
        <dbReference type="Proteomes" id="UP001163036"/>
    </source>
</evidence>
<reference evidence="1" key="1">
    <citation type="submission" date="2022-05" db="EMBL/GenBank/DDBJ databases">
        <title>Megaplasmid of Vibrio parahaemolyticus.</title>
        <authorList>
            <person name="Strauch E."/>
            <person name="Borowiak M."/>
        </authorList>
    </citation>
    <scope>NUCLEOTIDE SEQUENCE</scope>
    <source>
        <strain evidence="1">16-VB00198</strain>
    </source>
</reference>
<dbReference type="AlphaFoldDB" id="A0AA46UGS3"/>
<dbReference type="EMBL" id="CP097355">
    <property type="protein sequence ID" value="UYV25154.1"/>
    <property type="molecule type" value="Genomic_DNA"/>
</dbReference>
<sequence>MLNCRGNCQAEVLIGKEPQSNFEPVKQEASRHDLTMKQPANIGMFYGLRDSRT</sequence>
<name>A0AA46UGS3_VIBPH</name>